<evidence type="ECO:0000313" key="1">
    <source>
        <dbReference type="EMBL" id="TWW80596.1"/>
    </source>
</evidence>
<gene>
    <name evidence="1" type="ORF">D4764_01G0004110</name>
</gene>
<accession>A0A5C6PP13</accession>
<dbReference type="EMBL" id="RHFK02000001">
    <property type="protein sequence ID" value="TWW80596.1"/>
    <property type="molecule type" value="Genomic_DNA"/>
</dbReference>
<comment type="caution">
    <text evidence="1">The sequence shown here is derived from an EMBL/GenBank/DDBJ whole genome shotgun (WGS) entry which is preliminary data.</text>
</comment>
<reference evidence="1 2" key="1">
    <citation type="submission" date="2019-04" db="EMBL/GenBank/DDBJ databases">
        <title>Chromosome genome assembly for Takifugu flavidus.</title>
        <authorList>
            <person name="Xiao S."/>
        </authorList>
    </citation>
    <scope>NUCLEOTIDE SEQUENCE [LARGE SCALE GENOMIC DNA]</scope>
    <source>
        <strain evidence="1">HTHZ2018</strain>
        <tissue evidence="1">Muscle</tissue>
    </source>
</reference>
<feature type="non-terminal residue" evidence="1">
    <location>
        <position position="1"/>
    </location>
</feature>
<organism evidence="1 2">
    <name type="scientific">Takifugu flavidus</name>
    <name type="common">sansaifugu</name>
    <dbReference type="NCBI Taxonomy" id="433684"/>
    <lineage>
        <taxon>Eukaryota</taxon>
        <taxon>Metazoa</taxon>
        <taxon>Chordata</taxon>
        <taxon>Craniata</taxon>
        <taxon>Vertebrata</taxon>
        <taxon>Euteleostomi</taxon>
        <taxon>Actinopterygii</taxon>
        <taxon>Neopterygii</taxon>
        <taxon>Teleostei</taxon>
        <taxon>Neoteleostei</taxon>
        <taxon>Acanthomorphata</taxon>
        <taxon>Eupercaria</taxon>
        <taxon>Tetraodontiformes</taxon>
        <taxon>Tetradontoidea</taxon>
        <taxon>Tetraodontidae</taxon>
        <taxon>Takifugu</taxon>
    </lineage>
</organism>
<protein>
    <submittedName>
        <fullName evidence="1">Uncharacterized protein</fullName>
    </submittedName>
</protein>
<proteinExistence type="predicted"/>
<keyword evidence="2" id="KW-1185">Reference proteome</keyword>
<evidence type="ECO:0000313" key="2">
    <source>
        <dbReference type="Proteomes" id="UP000324091"/>
    </source>
</evidence>
<sequence>VSDVAGSSRLRLFVQKQETSTEQCQVEACLWVSLSPVEGTVDIPEGQLRDGATSECCLLPPPVRGPHSQNASDFQLLSTFPVDWKFAISQLETKSGHCRA</sequence>
<name>A0A5C6PP13_9TELE</name>
<dbReference type="AlphaFoldDB" id="A0A5C6PP13"/>
<dbReference type="Proteomes" id="UP000324091">
    <property type="component" value="Chromosome 1"/>
</dbReference>